<dbReference type="EMBL" id="MZ297836">
    <property type="protein sequence ID" value="QWX95796.1"/>
    <property type="molecule type" value="mRNA"/>
</dbReference>
<keyword evidence="3" id="KW-0812">Transmembrane</keyword>
<evidence type="ECO:0000313" key="6">
    <source>
        <dbReference type="WBParaSite" id="SSTP_0000271700.1"/>
    </source>
</evidence>
<keyword evidence="2" id="KW-0732">Signal</keyword>
<evidence type="ECO:0000256" key="3">
    <source>
        <dbReference type="SAM" id="Phobius"/>
    </source>
</evidence>
<sequence length="124" mass="14843">MIYLKMLKKSFITIIIIFFIFSNIKVNGRYARFVYKDDNNGIRVCGAQLSQFFSKWCQDFKIQLEKTIGVENTMKMNYISLNKKREVYDEEQKYLYGKLTEFCCTHRCNTTTLEKLCIPRLNIF</sequence>
<keyword evidence="5" id="KW-1185">Reference proteome</keyword>
<dbReference type="WBParaSite" id="SSTP_0000271700.1">
    <property type="protein sequence ID" value="SSTP_0000271700.1"/>
    <property type="gene ID" value="SSTP_0000271700"/>
</dbReference>
<reference evidence="6" key="2">
    <citation type="submission" date="2015-08" db="UniProtKB">
        <authorList>
            <consortium name="WormBaseParasite"/>
        </authorList>
    </citation>
    <scope>IDENTIFICATION</scope>
</reference>
<dbReference type="Gene3D" id="1.10.100.10">
    <property type="entry name" value="Insulin-like"/>
    <property type="match status" value="1"/>
</dbReference>
<accession>A0A8F3BZN1</accession>
<organism evidence="6">
    <name type="scientific">Strongyloides stercoralis</name>
    <name type="common">Threadworm</name>
    <dbReference type="NCBI Taxonomy" id="6248"/>
    <lineage>
        <taxon>Eukaryota</taxon>
        <taxon>Metazoa</taxon>
        <taxon>Ecdysozoa</taxon>
        <taxon>Nematoda</taxon>
        <taxon>Chromadorea</taxon>
        <taxon>Rhabditida</taxon>
        <taxon>Tylenchina</taxon>
        <taxon>Panagrolaimomorpha</taxon>
        <taxon>Strongyloidoidea</taxon>
        <taxon>Strongyloididae</taxon>
        <taxon>Strongyloides</taxon>
    </lineage>
</organism>
<reference evidence="4" key="4">
    <citation type="submission" date="2021-05" db="EMBL/GenBank/DDBJ databases">
        <authorList>
            <person name="Stoltzfus J.D.C."/>
        </authorList>
    </citation>
    <scope>NUCLEOTIDE SEQUENCE</scope>
    <source>
        <strain evidence="4">PV001</strain>
    </source>
</reference>
<dbReference type="InterPro" id="IPR022353">
    <property type="entry name" value="Insulin_CS"/>
</dbReference>
<proteinExistence type="evidence at transcript level"/>
<comment type="similarity">
    <text evidence="1">Belongs to the insulin family.</text>
</comment>
<dbReference type="AlphaFoldDB" id="A0A0K0DZQ5"/>
<dbReference type="WBParaSite" id="TCONS_00012576.p1">
    <property type="protein sequence ID" value="TCONS_00012576.p1"/>
    <property type="gene ID" value="XLOC_008236"/>
</dbReference>
<feature type="transmembrane region" description="Helical" evidence="3">
    <location>
        <begin position="6"/>
        <end position="26"/>
    </location>
</feature>
<keyword evidence="3" id="KW-1133">Transmembrane helix</keyword>
<reference evidence="4" key="3">
    <citation type="journal article" date="2021" name="Sci. Rep.">
        <title>Transcriptional profiles in Strongyloides stercoralis males reveal deviations from the Caenorhabditis sex determination model.</title>
        <authorList>
            <person name="Gonzalez Akimori D"/>
            <person name="Dalessandro EJ"/>
            <person name="Nolan TJ"/>
            <person name="Stieha CR"/>
            <person name="Lok JB Stoltzfus.JDC."/>
        </authorList>
    </citation>
    <scope>NUCLEOTIDE SEQUENCE</scope>
    <source>
        <strain evidence="4">PV001</strain>
    </source>
</reference>
<dbReference type="Proteomes" id="UP000035681">
    <property type="component" value="Unplaced"/>
</dbReference>
<gene>
    <name evidence="4" type="primary">ilp-1</name>
</gene>
<dbReference type="InterPro" id="IPR036438">
    <property type="entry name" value="Insulin-like_sf"/>
</dbReference>
<accession>A0A0K0DZQ5</accession>
<protein>
    <submittedName>
        <fullName evidence="4 6">Insulin-like peptide type gamma</fullName>
    </submittedName>
</protein>
<reference evidence="4" key="1">
    <citation type="journal article" date="2012" name="PLoS Negl. Trop. Dis.">
        <title>RNAseq analysis of the parasitic nematode Strongyloides stercoralis reveals divergent regulation of canonical dauer pathways.</title>
        <authorList>
            <person name="Stoltzfus JD"/>
            <person name="Minot S"/>
            <person name="Berriman M"/>
            <person name="Nolan TJ Lok.JB."/>
        </authorList>
    </citation>
    <scope>NUCLEOTIDE SEQUENCE</scope>
    <source>
        <strain evidence="4">PV001</strain>
    </source>
</reference>
<keyword evidence="3" id="KW-0472">Membrane</keyword>
<evidence type="ECO:0000313" key="4">
    <source>
        <dbReference type="EMBL" id="QWX95796.1"/>
    </source>
</evidence>
<evidence type="ECO:0000256" key="2">
    <source>
        <dbReference type="ARBA" id="ARBA00022729"/>
    </source>
</evidence>
<dbReference type="PROSITE" id="PS00262">
    <property type="entry name" value="INSULIN"/>
    <property type="match status" value="1"/>
</dbReference>
<name>A0A0K0DZQ5_STRER</name>
<evidence type="ECO:0000256" key="1">
    <source>
        <dbReference type="ARBA" id="ARBA00009034"/>
    </source>
</evidence>
<evidence type="ECO:0000313" key="5">
    <source>
        <dbReference type="Proteomes" id="UP000035681"/>
    </source>
</evidence>
<dbReference type="SUPFAM" id="SSF56994">
    <property type="entry name" value="Insulin-like"/>
    <property type="match status" value="1"/>
</dbReference>